<name>A0A6H1UIV4_9GAMM</name>
<dbReference type="NCBIfam" id="TIGR00254">
    <property type="entry name" value="GGDEF"/>
    <property type="match status" value="1"/>
</dbReference>
<dbReference type="SUPFAM" id="SSF141868">
    <property type="entry name" value="EAL domain-like"/>
    <property type="match status" value="1"/>
</dbReference>
<organism evidence="8 9">
    <name type="scientific">Ferrimonas lipolytica</name>
    <dbReference type="NCBI Taxonomy" id="2724191"/>
    <lineage>
        <taxon>Bacteria</taxon>
        <taxon>Pseudomonadati</taxon>
        <taxon>Pseudomonadota</taxon>
        <taxon>Gammaproteobacteria</taxon>
        <taxon>Alteromonadales</taxon>
        <taxon>Ferrimonadaceae</taxon>
        <taxon>Ferrimonas</taxon>
    </lineage>
</organism>
<evidence type="ECO:0000259" key="6">
    <source>
        <dbReference type="PROSITE" id="PS50883"/>
    </source>
</evidence>
<feature type="domain" description="EAL" evidence="6">
    <location>
        <begin position="1203"/>
        <end position="1456"/>
    </location>
</feature>
<accession>A0A6H1UIV4</accession>
<feature type="transmembrane region" description="Helical" evidence="2">
    <location>
        <begin position="744"/>
        <end position="769"/>
    </location>
</feature>
<keyword evidence="3" id="KW-0732">Signal</keyword>
<dbReference type="InterPro" id="IPR052155">
    <property type="entry name" value="Biofilm_reg_signaling"/>
</dbReference>
<evidence type="ECO:0000259" key="7">
    <source>
        <dbReference type="PROSITE" id="PS50887"/>
    </source>
</evidence>
<feature type="domain" description="GGDEF" evidence="7">
    <location>
        <begin position="1061"/>
        <end position="1194"/>
    </location>
</feature>
<dbReference type="InterPro" id="IPR015943">
    <property type="entry name" value="WD40/YVTN_repeat-like_dom_sf"/>
</dbReference>
<dbReference type="SMART" id="SM00052">
    <property type="entry name" value="EAL"/>
    <property type="match status" value="1"/>
</dbReference>
<dbReference type="GO" id="GO:0003824">
    <property type="term" value="F:catalytic activity"/>
    <property type="evidence" value="ECO:0007669"/>
    <property type="project" value="UniProtKB-ARBA"/>
</dbReference>
<dbReference type="RefSeq" id="WP_168662638.1">
    <property type="nucleotide sequence ID" value="NZ_CP051180.1"/>
</dbReference>
<dbReference type="CDD" id="cd01949">
    <property type="entry name" value="GGDEF"/>
    <property type="match status" value="1"/>
</dbReference>
<dbReference type="Pfam" id="PF00990">
    <property type="entry name" value="GGDEF"/>
    <property type="match status" value="1"/>
</dbReference>
<evidence type="ECO:0000256" key="3">
    <source>
        <dbReference type="SAM" id="SignalP"/>
    </source>
</evidence>
<dbReference type="EMBL" id="CP051180">
    <property type="protein sequence ID" value="QIZ78559.1"/>
    <property type="molecule type" value="Genomic_DNA"/>
</dbReference>
<dbReference type="CDD" id="cd00130">
    <property type="entry name" value="PAS"/>
    <property type="match status" value="2"/>
</dbReference>
<feature type="domain" description="PAC" evidence="5">
    <location>
        <begin position="979"/>
        <end position="1029"/>
    </location>
</feature>
<dbReference type="Gene3D" id="3.30.450.20">
    <property type="entry name" value="PAS domain"/>
    <property type="match status" value="2"/>
</dbReference>
<dbReference type="PANTHER" id="PTHR44757:SF2">
    <property type="entry name" value="BIOFILM ARCHITECTURE MAINTENANCE PROTEIN MBAA"/>
    <property type="match status" value="1"/>
</dbReference>
<dbReference type="InterPro" id="IPR013783">
    <property type="entry name" value="Ig-like_fold"/>
</dbReference>
<feature type="chain" id="PRO_5026218582" evidence="3">
    <location>
        <begin position="20"/>
        <end position="1463"/>
    </location>
</feature>
<dbReference type="InterPro" id="IPR035965">
    <property type="entry name" value="PAS-like_dom_sf"/>
</dbReference>
<evidence type="ECO:0000259" key="5">
    <source>
        <dbReference type="PROSITE" id="PS50113"/>
    </source>
</evidence>
<evidence type="ECO:0000259" key="4">
    <source>
        <dbReference type="PROSITE" id="PS50112"/>
    </source>
</evidence>
<keyword evidence="2" id="KW-0472">Membrane</keyword>
<evidence type="ECO:0000313" key="9">
    <source>
        <dbReference type="Proteomes" id="UP000501602"/>
    </source>
</evidence>
<dbReference type="SUPFAM" id="SSF63829">
    <property type="entry name" value="Calcium-dependent phosphotriesterase"/>
    <property type="match status" value="1"/>
</dbReference>
<feature type="signal peptide" evidence="3">
    <location>
        <begin position="1"/>
        <end position="19"/>
    </location>
</feature>
<dbReference type="Proteomes" id="UP000501602">
    <property type="component" value="Chromosome"/>
</dbReference>
<evidence type="ECO:0000313" key="8">
    <source>
        <dbReference type="EMBL" id="QIZ78559.1"/>
    </source>
</evidence>
<sequence>MWLRLWCFALLLWTNSSVAEAVRVVGFEQGLQSQIVLSTLEDQEGLLWIGTEDGLYRMSDRVVRRVDDLNVAGQLSNSVFRALQRLPDQQLLLSTAGQIALFDIANNQFLPLSERFPNLDANSSTGFFYQDHQRDIWFITNNGHIYKLRSDLNALTLVGKLPAGQRYRQIYHHADGGIWVMAPHQLWHLNEQGVVLDSEVWDDAGGELTTLLDVDRDTLWIASTQGLVSMDVHVGKDSFKTLLTASIRDLEMDPRGNVWLLGRGKLWLWSIGAVAPTEVPMPTVENFDPVLVLKLMLDSNQRLWFMSGYHGLVGMRPPMNFVAESYTPKHYPQMPAGAVWHIWADDEQRLLATDGGLQWFDVATNSYRHIELPGLDDSGAAWAIWPLDPQRWLIGSSNGLYEVDRTTLQAKPLIPVGAPELAKRSIYVIVPSGDALLLITDLQTFRWKPGRDIEHLLIDGEAVIGVRNAHEDEQQRLWLAGEGVLGYLDHSDQYHSLLPLLPQQYRLNSFSMLLPISEQRLWFGNYGHGLWQYDSRWNEVVSISEHLGLNCDNPNFATTHNQSILLGCDRSLYRIDPAVDEVIGIDRYDGLPIANFNEGAMFYDESLGFMVGSSNGMAVLQPDQMFVVERRQRALFESLELQLNDGTSQVWLRPELSKIELDASAQLVTFQFASNRLLDPNPKRYRYKLNYNGNEGELITINASDRLTFSHLKAGDYELLLFGSSNASWQSIPSRVRFTVNQAWWQYSAAQFATLTLAVILLVLLILLLRSKLRRGNKALKQLSSSQQRLHIALDASDSDSWEWHREDNLIRISDRKKIFSASGDVLIAEPDTNSIHPDDRLRVKTAWQNHISNTNDRYDVIYRQTDYSGQWRWIHTMGKVVTREPNTNKPISIAGIYTDITENRRLEQEHTLYALAFEHAAEGVFILDRDLQIVGANPAAASILGCSPTDLHNGELMHFWLHEQSMSVNELLQQPTPWQGEVFLFNRQGNALPMQVSLSTMHSGSEQRWIFLFSDISIRKQTEAELQRLANFDPLTGLLNRSNFNKQVAQLLEKNALLSQPSALLFLDLDRFKNINDSFGHSSGDELLVEAARRLQQYIGPADMLCRFGGDEFVVFVPDALSTKKLEQLADRLLHAFSQPFEVGSQVFYISTSIGISRCPEDGEQLEFLVKNADLAMYQAKEEGRGRFCFYTKQRNDQMHHQLALDSALREALLNERLQLYYQPQIDLDSGRILGIEALLRWFDVAGGAIHPEEFIAIAESNGFIIQLDRWALKQACREFVRWDGVDANLVLSVNVSATNFRQAEFVDYVEQVLQQTQMKPQSLCIEITEGVLMHEVKLVQHHLHALQQLGVRVAIDDFGTGYSSLAYLSQFAVDQVKIDRSFVLSLPQSEVNAAIIRTIIDLGRNLNLEVLAEGVETATQQQFLQEQGCSLVQGFRYARPMSAPLCLSFIQQWQGVPAEDY</sequence>
<dbReference type="SUPFAM" id="SSF55785">
    <property type="entry name" value="PYP-like sensor domain (PAS domain)"/>
    <property type="match status" value="2"/>
</dbReference>
<dbReference type="Pfam" id="PF00563">
    <property type="entry name" value="EAL"/>
    <property type="match status" value="1"/>
</dbReference>
<dbReference type="InterPro" id="IPR000160">
    <property type="entry name" value="GGDEF_dom"/>
</dbReference>
<dbReference type="SUPFAM" id="SSF55073">
    <property type="entry name" value="Nucleotide cyclase"/>
    <property type="match status" value="1"/>
</dbReference>
<gene>
    <name evidence="8" type="ORF">HER31_17630</name>
</gene>
<dbReference type="PROSITE" id="PS50112">
    <property type="entry name" value="PAS"/>
    <property type="match status" value="1"/>
</dbReference>
<dbReference type="InterPro" id="IPR013655">
    <property type="entry name" value="PAS_fold_3"/>
</dbReference>
<keyword evidence="9" id="KW-1185">Reference proteome</keyword>
<dbReference type="NCBIfam" id="TIGR00229">
    <property type="entry name" value="sensory_box"/>
    <property type="match status" value="1"/>
</dbReference>
<dbReference type="InterPro" id="IPR029787">
    <property type="entry name" value="Nucleotide_cyclase"/>
</dbReference>
<dbReference type="Pfam" id="PF00989">
    <property type="entry name" value="PAS"/>
    <property type="match status" value="1"/>
</dbReference>
<keyword evidence="2" id="KW-0812">Transmembrane</keyword>
<dbReference type="PROSITE" id="PS50887">
    <property type="entry name" value="GGDEF"/>
    <property type="match status" value="1"/>
</dbReference>
<dbReference type="Pfam" id="PF07494">
    <property type="entry name" value="Reg_prop"/>
    <property type="match status" value="1"/>
</dbReference>
<comment type="cofactor">
    <cofactor evidence="1">
        <name>Mg(2+)</name>
        <dbReference type="ChEBI" id="CHEBI:18420"/>
    </cofactor>
</comment>
<dbReference type="SMART" id="SM00091">
    <property type="entry name" value="PAS"/>
    <property type="match status" value="2"/>
</dbReference>
<dbReference type="CDD" id="cd01948">
    <property type="entry name" value="EAL"/>
    <property type="match status" value="1"/>
</dbReference>
<dbReference type="InterPro" id="IPR013767">
    <property type="entry name" value="PAS_fold"/>
</dbReference>
<feature type="domain" description="PAS" evidence="4">
    <location>
        <begin position="910"/>
        <end position="966"/>
    </location>
</feature>
<dbReference type="InterPro" id="IPR001633">
    <property type="entry name" value="EAL_dom"/>
</dbReference>
<dbReference type="PROSITE" id="PS50883">
    <property type="entry name" value="EAL"/>
    <property type="match status" value="1"/>
</dbReference>
<dbReference type="Pfam" id="PF08447">
    <property type="entry name" value="PAS_3"/>
    <property type="match status" value="1"/>
</dbReference>
<proteinExistence type="predicted"/>
<dbReference type="SMART" id="SM00267">
    <property type="entry name" value="GGDEF"/>
    <property type="match status" value="1"/>
</dbReference>
<dbReference type="SUPFAM" id="SSF50969">
    <property type="entry name" value="YVTN repeat-like/Quinoprotein amine dehydrogenase"/>
    <property type="match status" value="1"/>
</dbReference>
<dbReference type="Gene3D" id="2.60.40.10">
    <property type="entry name" value="Immunoglobulins"/>
    <property type="match status" value="1"/>
</dbReference>
<dbReference type="InterPro" id="IPR011110">
    <property type="entry name" value="Reg_prop"/>
</dbReference>
<evidence type="ECO:0000256" key="1">
    <source>
        <dbReference type="ARBA" id="ARBA00001946"/>
    </source>
</evidence>
<protein>
    <submittedName>
        <fullName evidence="8">EAL domain-containing protein</fullName>
    </submittedName>
</protein>
<dbReference type="PROSITE" id="PS50113">
    <property type="entry name" value="PAC"/>
    <property type="match status" value="1"/>
</dbReference>
<dbReference type="FunFam" id="3.30.70.270:FF:000001">
    <property type="entry name" value="Diguanylate cyclase domain protein"/>
    <property type="match status" value="1"/>
</dbReference>
<reference evidence="8 9" key="1">
    <citation type="submission" date="2020-04" db="EMBL/GenBank/DDBJ databases">
        <title>Ferrimonas sp. S7 isolated from sea water.</title>
        <authorList>
            <person name="Bae S.S."/>
            <person name="Baek K."/>
        </authorList>
    </citation>
    <scope>NUCLEOTIDE SEQUENCE [LARGE SCALE GENOMIC DNA]</scope>
    <source>
        <strain evidence="8 9">S7</strain>
    </source>
</reference>
<dbReference type="PANTHER" id="PTHR44757">
    <property type="entry name" value="DIGUANYLATE CYCLASE DGCP"/>
    <property type="match status" value="1"/>
</dbReference>
<keyword evidence="2" id="KW-1133">Transmembrane helix</keyword>
<dbReference type="InterPro" id="IPR035919">
    <property type="entry name" value="EAL_sf"/>
</dbReference>
<evidence type="ECO:0000256" key="2">
    <source>
        <dbReference type="SAM" id="Phobius"/>
    </source>
</evidence>
<dbReference type="InterPro" id="IPR043128">
    <property type="entry name" value="Rev_trsase/Diguanyl_cyclase"/>
</dbReference>
<dbReference type="InterPro" id="IPR000014">
    <property type="entry name" value="PAS"/>
</dbReference>
<dbReference type="Gene3D" id="2.130.10.10">
    <property type="entry name" value="YVTN repeat-like/Quinoprotein amine dehydrogenase"/>
    <property type="match status" value="2"/>
</dbReference>
<dbReference type="GO" id="GO:0006355">
    <property type="term" value="P:regulation of DNA-templated transcription"/>
    <property type="evidence" value="ECO:0007669"/>
    <property type="project" value="InterPro"/>
</dbReference>
<dbReference type="InterPro" id="IPR011044">
    <property type="entry name" value="Quino_amine_DH_bsu"/>
</dbReference>
<dbReference type="Gene3D" id="3.30.70.270">
    <property type="match status" value="1"/>
</dbReference>
<dbReference type="Gene3D" id="3.20.20.450">
    <property type="entry name" value="EAL domain"/>
    <property type="match status" value="1"/>
</dbReference>
<dbReference type="InterPro" id="IPR000700">
    <property type="entry name" value="PAS-assoc_C"/>
</dbReference>
<dbReference type="KEGG" id="fes:HER31_17630"/>